<dbReference type="EC" id="1.2.1.41" evidence="7"/>
<evidence type="ECO:0000256" key="5">
    <source>
        <dbReference type="ARBA" id="ARBA00023002"/>
    </source>
</evidence>
<dbReference type="NCBIfam" id="TIGR00407">
    <property type="entry name" value="proA"/>
    <property type="match status" value="1"/>
</dbReference>
<dbReference type="SUPFAM" id="SSF53720">
    <property type="entry name" value="ALDH-like"/>
    <property type="match status" value="1"/>
</dbReference>
<dbReference type="HAMAP" id="MF_00412">
    <property type="entry name" value="ProA"/>
    <property type="match status" value="1"/>
</dbReference>
<dbReference type="Proteomes" id="UP000824102">
    <property type="component" value="Unassembled WGS sequence"/>
</dbReference>
<proteinExistence type="inferred from homology"/>
<dbReference type="InterPro" id="IPR016162">
    <property type="entry name" value="Ald_DH_N"/>
</dbReference>
<comment type="caution">
    <text evidence="9">The sequence shown here is derived from an EMBL/GenBank/DDBJ whole genome shotgun (WGS) entry which is preliminary data.</text>
</comment>
<reference evidence="9" key="1">
    <citation type="journal article" date="2021" name="PeerJ">
        <title>Extensive microbial diversity within the chicken gut microbiome revealed by metagenomics and culture.</title>
        <authorList>
            <person name="Gilroy R."/>
            <person name="Ravi A."/>
            <person name="Getino M."/>
            <person name="Pursley I."/>
            <person name="Horton D.L."/>
            <person name="Alikhan N.F."/>
            <person name="Baker D."/>
            <person name="Gharbi K."/>
            <person name="Hall N."/>
            <person name="Watson M."/>
            <person name="Adriaenssens E.M."/>
            <person name="Foster-Nyarko E."/>
            <person name="Jarju S."/>
            <person name="Secka A."/>
            <person name="Antonio M."/>
            <person name="Oren A."/>
            <person name="Chaudhuri R.R."/>
            <person name="La Ragione R."/>
            <person name="Hildebrand F."/>
            <person name="Pallen M.J."/>
        </authorList>
    </citation>
    <scope>NUCLEOTIDE SEQUENCE</scope>
    <source>
        <strain evidence="9">ChiW7-2402</strain>
    </source>
</reference>
<dbReference type="PANTHER" id="PTHR11063:SF8">
    <property type="entry name" value="DELTA-1-PYRROLINE-5-CARBOXYLATE SYNTHASE"/>
    <property type="match status" value="1"/>
</dbReference>
<dbReference type="InterPro" id="IPR015590">
    <property type="entry name" value="Aldehyde_DH_dom"/>
</dbReference>
<keyword evidence="2 7" id="KW-0028">Amino-acid biosynthesis</keyword>
<evidence type="ECO:0000256" key="2">
    <source>
        <dbReference type="ARBA" id="ARBA00022605"/>
    </source>
</evidence>
<feature type="domain" description="Aldehyde dehydrogenase" evidence="8">
    <location>
        <begin position="8"/>
        <end position="294"/>
    </location>
</feature>
<comment type="subcellular location">
    <subcellularLocation>
        <location evidence="7">Cytoplasm</location>
    </subcellularLocation>
</comment>
<evidence type="ECO:0000256" key="3">
    <source>
        <dbReference type="ARBA" id="ARBA00022650"/>
    </source>
</evidence>
<accession>A0A9D2K194</accession>
<comment type="similarity">
    <text evidence="7">Belongs to the gamma-glutamyl phosphate reductase family.</text>
</comment>
<keyword evidence="7" id="KW-0963">Cytoplasm</keyword>
<protein>
    <recommendedName>
        <fullName evidence="7">Gamma-glutamyl phosphate reductase</fullName>
        <shortName evidence="7">GPR</shortName>
        <ecNumber evidence="7">1.2.1.41</ecNumber>
    </recommendedName>
    <alternativeName>
        <fullName evidence="7">Glutamate-5-semialdehyde dehydrogenase</fullName>
    </alternativeName>
    <alternativeName>
        <fullName evidence="7">Glutamyl-gamma-semialdehyde dehydrogenase</fullName>
        <shortName evidence="7">GSA dehydrogenase</shortName>
    </alternativeName>
</protein>
<evidence type="ECO:0000259" key="8">
    <source>
        <dbReference type="Pfam" id="PF00171"/>
    </source>
</evidence>
<evidence type="ECO:0000256" key="6">
    <source>
        <dbReference type="ARBA" id="ARBA00049024"/>
    </source>
</evidence>
<dbReference type="GO" id="GO:0050661">
    <property type="term" value="F:NADP binding"/>
    <property type="evidence" value="ECO:0007669"/>
    <property type="project" value="InterPro"/>
</dbReference>
<keyword evidence="5 7" id="KW-0560">Oxidoreductase</keyword>
<dbReference type="InterPro" id="IPR016163">
    <property type="entry name" value="Ald_DH_C"/>
</dbReference>
<dbReference type="InterPro" id="IPR020593">
    <property type="entry name" value="G-glutamylP_reductase_CS"/>
</dbReference>
<dbReference type="InterPro" id="IPR000965">
    <property type="entry name" value="GPR_dom"/>
</dbReference>
<dbReference type="NCBIfam" id="NF001221">
    <property type="entry name" value="PRK00197.1"/>
    <property type="match status" value="1"/>
</dbReference>
<organism evidence="9 10">
    <name type="scientific">Candidatus Gallimonas intestinavium</name>
    <dbReference type="NCBI Taxonomy" id="2838603"/>
    <lineage>
        <taxon>Bacteria</taxon>
        <taxon>Bacillati</taxon>
        <taxon>Bacillota</taxon>
        <taxon>Clostridia</taxon>
        <taxon>Candidatus Gallimonas</taxon>
    </lineage>
</organism>
<gene>
    <name evidence="7" type="primary">proA</name>
    <name evidence="9" type="ORF">H9964_07540</name>
</gene>
<dbReference type="CDD" id="cd07079">
    <property type="entry name" value="ALDH_F18-19_ProA-GPR"/>
    <property type="match status" value="1"/>
</dbReference>
<dbReference type="Pfam" id="PF00171">
    <property type="entry name" value="Aldedh"/>
    <property type="match status" value="1"/>
</dbReference>
<dbReference type="Gene3D" id="3.40.309.10">
    <property type="entry name" value="Aldehyde Dehydrogenase, Chain A, domain 2"/>
    <property type="match status" value="1"/>
</dbReference>
<dbReference type="InterPro" id="IPR016161">
    <property type="entry name" value="Ald_DH/histidinol_DH"/>
</dbReference>
<name>A0A9D2K194_9FIRM</name>
<dbReference type="InterPro" id="IPR012134">
    <property type="entry name" value="Glu-5-SA_DH"/>
</dbReference>
<comment type="pathway">
    <text evidence="1 7">Amino-acid biosynthesis; L-proline biosynthesis; L-glutamate 5-semialdehyde from L-glutamate: step 2/2.</text>
</comment>
<dbReference type="GO" id="GO:0005737">
    <property type="term" value="C:cytoplasm"/>
    <property type="evidence" value="ECO:0007669"/>
    <property type="project" value="UniProtKB-SubCell"/>
</dbReference>
<dbReference type="AlphaFoldDB" id="A0A9D2K194"/>
<dbReference type="EMBL" id="DXBB01000109">
    <property type="protein sequence ID" value="HIZ73419.1"/>
    <property type="molecule type" value="Genomic_DNA"/>
</dbReference>
<dbReference type="PROSITE" id="PS01223">
    <property type="entry name" value="PROA"/>
    <property type="match status" value="1"/>
</dbReference>
<evidence type="ECO:0000256" key="1">
    <source>
        <dbReference type="ARBA" id="ARBA00004985"/>
    </source>
</evidence>
<dbReference type="PANTHER" id="PTHR11063">
    <property type="entry name" value="GLUTAMATE SEMIALDEHYDE DEHYDROGENASE"/>
    <property type="match status" value="1"/>
</dbReference>
<dbReference type="FunFam" id="3.40.309.10:FF:000006">
    <property type="entry name" value="Gamma-glutamyl phosphate reductase"/>
    <property type="match status" value="1"/>
</dbReference>
<keyword evidence="4 7" id="KW-0521">NADP</keyword>
<dbReference type="Gene3D" id="3.40.605.10">
    <property type="entry name" value="Aldehyde Dehydrogenase, Chain A, domain 1"/>
    <property type="match status" value="1"/>
</dbReference>
<keyword evidence="3 7" id="KW-0641">Proline biosynthesis</keyword>
<dbReference type="GO" id="GO:0004350">
    <property type="term" value="F:glutamate-5-semialdehyde dehydrogenase activity"/>
    <property type="evidence" value="ECO:0007669"/>
    <property type="project" value="UniProtKB-UniRule"/>
</dbReference>
<dbReference type="GO" id="GO:0055129">
    <property type="term" value="P:L-proline biosynthetic process"/>
    <property type="evidence" value="ECO:0007669"/>
    <property type="project" value="UniProtKB-UniRule"/>
</dbReference>
<evidence type="ECO:0000256" key="7">
    <source>
        <dbReference type="HAMAP-Rule" id="MF_00412"/>
    </source>
</evidence>
<comment type="catalytic activity">
    <reaction evidence="6 7">
        <text>L-glutamate 5-semialdehyde + phosphate + NADP(+) = L-glutamyl 5-phosphate + NADPH + H(+)</text>
        <dbReference type="Rhea" id="RHEA:19541"/>
        <dbReference type="ChEBI" id="CHEBI:15378"/>
        <dbReference type="ChEBI" id="CHEBI:43474"/>
        <dbReference type="ChEBI" id="CHEBI:57783"/>
        <dbReference type="ChEBI" id="CHEBI:58066"/>
        <dbReference type="ChEBI" id="CHEBI:58274"/>
        <dbReference type="ChEBI" id="CHEBI:58349"/>
        <dbReference type="EC" id="1.2.1.41"/>
    </reaction>
</comment>
<sequence length="424" mass="46116">MRAPCRTAHKEETMTIPEICRLAKEGAHTIAYSTEEEKNKMLTLAAEALVKSSETIIAENRRDVAACTRGEQFQDRLMLNEQRIAGIAEGLKKLIALPCPVGEVIERHTAASGILIERVRVPFGVIGIVYESRPNVTADAIGLCIKSGNAVVLRGSKDALCSNIAIVTAIKEALKTGGFDPSFIQLITDKTREGAREFMRQKGLIDVLIPRGSKTLIDSALENATVPVIETGTGNCHIYLEQSADIDKAIPILINAKTQRTSVCNAAESLVIDRSFAKAHIKEICDALTAKQVELVGDEEACALDSRIAPATEEDFYTEYSALKMSVKIVSGIDEAIPFINEHSTSHSEAIVTEDEAAGERFLREIDSACVYKNASTRFSDGFEFGFGAEMGISTQKLHARGPMGLRELTSYKFVIHGNGQVRA</sequence>
<evidence type="ECO:0000313" key="10">
    <source>
        <dbReference type="Proteomes" id="UP000824102"/>
    </source>
</evidence>
<comment type="function">
    <text evidence="7">Catalyzes the NADPH-dependent reduction of L-glutamate 5-phosphate into L-glutamate 5-semialdehyde and phosphate. The product spontaneously undergoes cyclization to form 1-pyrroline-5-carboxylate.</text>
</comment>
<evidence type="ECO:0000256" key="4">
    <source>
        <dbReference type="ARBA" id="ARBA00022857"/>
    </source>
</evidence>
<evidence type="ECO:0000313" key="9">
    <source>
        <dbReference type="EMBL" id="HIZ73419.1"/>
    </source>
</evidence>
<dbReference type="PIRSF" id="PIRSF000151">
    <property type="entry name" value="GPR"/>
    <property type="match status" value="1"/>
</dbReference>
<reference evidence="9" key="2">
    <citation type="submission" date="2021-04" db="EMBL/GenBank/DDBJ databases">
        <authorList>
            <person name="Gilroy R."/>
        </authorList>
    </citation>
    <scope>NUCLEOTIDE SEQUENCE</scope>
    <source>
        <strain evidence="9">ChiW7-2402</strain>
    </source>
</reference>